<feature type="transmembrane region" description="Helical" evidence="1">
    <location>
        <begin position="23"/>
        <end position="40"/>
    </location>
</feature>
<organism evidence="2 3">
    <name type="scientific">Geodia barretti</name>
    <name type="common">Barrett's horny sponge</name>
    <dbReference type="NCBI Taxonomy" id="519541"/>
    <lineage>
        <taxon>Eukaryota</taxon>
        <taxon>Metazoa</taxon>
        <taxon>Porifera</taxon>
        <taxon>Demospongiae</taxon>
        <taxon>Heteroscleromorpha</taxon>
        <taxon>Tetractinellida</taxon>
        <taxon>Astrophorina</taxon>
        <taxon>Geodiidae</taxon>
        <taxon>Geodia</taxon>
    </lineage>
</organism>
<keyword evidence="1" id="KW-0472">Membrane</keyword>
<keyword evidence="3" id="KW-1185">Reference proteome</keyword>
<accession>A0AA35TBW5</accession>
<evidence type="ECO:0000313" key="2">
    <source>
        <dbReference type="EMBL" id="CAI8045062.1"/>
    </source>
</evidence>
<proteinExistence type="predicted"/>
<dbReference type="EMBL" id="CASHTH010003444">
    <property type="protein sequence ID" value="CAI8045062.1"/>
    <property type="molecule type" value="Genomic_DNA"/>
</dbReference>
<feature type="non-terminal residue" evidence="2">
    <location>
        <position position="1"/>
    </location>
</feature>
<reference evidence="2" key="1">
    <citation type="submission" date="2023-03" db="EMBL/GenBank/DDBJ databases">
        <authorList>
            <person name="Steffen K."/>
            <person name="Cardenas P."/>
        </authorList>
    </citation>
    <scope>NUCLEOTIDE SEQUENCE</scope>
</reference>
<gene>
    <name evidence="2" type="ORF">GBAR_LOCUS24944</name>
</gene>
<evidence type="ECO:0000256" key="1">
    <source>
        <dbReference type="SAM" id="Phobius"/>
    </source>
</evidence>
<dbReference type="AlphaFoldDB" id="A0AA35TBW5"/>
<sequence>MLNVTVTQGLSIFQFFTSKYESLLIWWYSLLVLDFCLYILNGITGHHLQRDGLACG</sequence>
<name>A0AA35TBW5_GEOBA</name>
<keyword evidence="1" id="KW-1133">Transmembrane helix</keyword>
<keyword evidence="1" id="KW-0812">Transmembrane</keyword>
<evidence type="ECO:0000313" key="3">
    <source>
        <dbReference type="Proteomes" id="UP001174909"/>
    </source>
</evidence>
<dbReference type="Proteomes" id="UP001174909">
    <property type="component" value="Unassembled WGS sequence"/>
</dbReference>
<comment type="caution">
    <text evidence="2">The sequence shown here is derived from an EMBL/GenBank/DDBJ whole genome shotgun (WGS) entry which is preliminary data.</text>
</comment>
<protein>
    <submittedName>
        <fullName evidence="2">Uncharacterized protein</fullName>
    </submittedName>
</protein>